<organism evidence="3 4">
    <name type="scientific">Solidesulfovibrio magneticus (strain ATCC 700980 / DSM 13731 / RS-1)</name>
    <name type="common">Desulfovibrio magneticus</name>
    <dbReference type="NCBI Taxonomy" id="573370"/>
    <lineage>
        <taxon>Bacteria</taxon>
        <taxon>Pseudomonadati</taxon>
        <taxon>Thermodesulfobacteriota</taxon>
        <taxon>Desulfovibrionia</taxon>
        <taxon>Desulfovibrionales</taxon>
        <taxon>Desulfovibrionaceae</taxon>
        <taxon>Solidesulfovibrio</taxon>
    </lineage>
</organism>
<sequence>MKRSGILGAVLSLVLLSGCVGAGKKATELADQALYKPVEYENAAAPGPEVVVLPGKIKSSNYAFVQKVTSNNLRDFAEIELSKDNFVVLDRADSQPFFQEIALAANLGDADALKVFRKGKFKAARWLLTFNILKAEPTVYVTKGFDGETAGAAIELIALIANKGEKSSLGSMVGKTVASAKAADTSAIWLVGLQYKIVDASTGQQMAQGYIEDKMEATTSMNSFLGATNQQSTSITLDTMAQRLIQKAVAEIDKQHKGQAPAAEPADGKKRKKVPEPTVSPKKEKTILAEYKKKIDEQKQDQDKEEAVTALRLHNDGYANLNQEAVLGTLAKEHHDKFHKKYDKAFAIAQSSPRWRDKLKIDMAGVNCELVEYKGNTCKVKAVGDYTVTASGKTKTYHKEEVVELAKEDGQWKVAVWTDADDKEVQ</sequence>
<keyword evidence="2" id="KW-0732">Signal</keyword>
<dbReference type="RefSeq" id="WP_015862637.1">
    <property type="nucleotide sequence ID" value="NC_012796.1"/>
</dbReference>
<evidence type="ECO:0000256" key="1">
    <source>
        <dbReference type="SAM" id="MobiDB-lite"/>
    </source>
</evidence>
<dbReference type="Proteomes" id="UP000009071">
    <property type="component" value="Chromosome"/>
</dbReference>
<protein>
    <recommendedName>
        <fullName evidence="5">Lipoprotein</fullName>
    </recommendedName>
</protein>
<dbReference type="HOGENOM" id="CLU_643603_0_0_7"/>
<evidence type="ECO:0000256" key="2">
    <source>
        <dbReference type="SAM" id="SignalP"/>
    </source>
</evidence>
<name>C4XP04_SOLM1</name>
<evidence type="ECO:0000313" key="3">
    <source>
        <dbReference type="EMBL" id="BAH77505.1"/>
    </source>
</evidence>
<feature type="region of interest" description="Disordered" evidence="1">
    <location>
        <begin position="253"/>
        <end position="282"/>
    </location>
</feature>
<reference evidence="3 4" key="1">
    <citation type="journal article" date="2009" name="Genome Res.">
        <title>Whole genome sequence of Desulfovibrio magneticus strain RS-1 revealed common gene clusters in magnetotactic bacteria.</title>
        <authorList>
            <person name="Nakazawa H."/>
            <person name="Arakaki A."/>
            <person name="Narita-Yamada S."/>
            <person name="Yashiro I."/>
            <person name="Jinno K."/>
            <person name="Aoki N."/>
            <person name="Tsuruyama A."/>
            <person name="Okamura Y."/>
            <person name="Tanikawa S."/>
            <person name="Fujita N."/>
            <person name="Takeyama H."/>
            <person name="Matsunaga T."/>
        </authorList>
    </citation>
    <scope>NUCLEOTIDE SEQUENCE [LARGE SCALE GENOMIC DNA]</scope>
    <source>
        <strain evidence="4">ATCC 700980 / DSM 13731 / RS-1</strain>
    </source>
</reference>
<feature type="signal peptide" evidence="2">
    <location>
        <begin position="1"/>
        <end position="22"/>
    </location>
</feature>
<evidence type="ECO:0000313" key="4">
    <source>
        <dbReference type="Proteomes" id="UP000009071"/>
    </source>
</evidence>
<dbReference type="KEGG" id="dma:DMR_40140"/>
<keyword evidence="4" id="KW-1185">Reference proteome</keyword>
<dbReference type="EMBL" id="AP010904">
    <property type="protein sequence ID" value="BAH77505.1"/>
    <property type="molecule type" value="Genomic_DNA"/>
</dbReference>
<feature type="chain" id="PRO_5002944298" description="Lipoprotein" evidence="2">
    <location>
        <begin position="23"/>
        <end position="426"/>
    </location>
</feature>
<gene>
    <name evidence="3" type="ordered locus">DMR_40140</name>
</gene>
<dbReference type="PROSITE" id="PS51257">
    <property type="entry name" value="PROKAR_LIPOPROTEIN"/>
    <property type="match status" value="1"/>
</dbReference>
<evidence type="ECO:0008006" key="5">
    <source>
        <dbReference type="Google" id="ProtNLM"/>
    </source>
</evidence>
<dbReference type="AlphaFoldDB" id="C4XP04"/>
<proteinExistence type="predicted"/>
<dbReference type="eggNOG" id="ENOG502ZC0T">
    <property type="taxonomic scope" value="Bacteria"/>
</dbReference>
<accession>C4XP04</accession>